<accession>A0ABV0ZBD7</accession>
<comment type="caution">
    <text evidence="1">The sequence shown here is derived from an EMBL/GenBank/DDBJ whole genome shotgun (WGS) entry which is preliminary data.</text>
</comment>
<evidence type="ECO:0000313" key="2">
    <source>
        <dbReference type="Proteomes" id="UP001469553"/>
    </source>
</evidence>
<protein>
    <submittedName>
        <fullName evidence="1">Uncharacterized protein</fullName>
    </submittedName>
</protein>
<keyword evidence="2" id="KW-1185">Reference proteome</keyword>
<sequence length="106" mass="11995">RSDASDLPRSFSPRSVISTYCHFLLKGMTLKLLYTLNTFIVNKAEEWLQRSVVMAPVLNPLGDCSDETAPKGHIWFLCLVLPPWDVHSLIVYQKTMCHSSGICLIE</sequence>
<evidence type="ECO:0000313" key="1">
    <source>
        <dbReference type="EMBL" id="MEQ2303539.1"/>
    </source>
</evidence>
<feature type="non-terminal residue" evidence="1">
    <location>
        <position position="1"/>
    </location>
</feature>
<organism evidence="1 2">
    <name type="scientific">Ameca splendens</name>
    <dbReference type="NCBI Taxonomy" id="208324"/>
    <lineage>
        <taxon>Eukaryota</taxon>
        <taxon>Metazoa</taxon>
        <taxon>Chordata</taxon>
        <taxon>Craniata</taxon>
        <taxon>Vertebrata</taxon>
        <taxon>Euteleostomi</taxon>
        <taxon>Actinopterygii</taxon>
        <taxon>Neopterygii</taxon>
        <taxon>Teleostei</taxon>
        <taxon>Neoteleostei</taxon>
        <taxon>Acanthomorphata</taxon>
        <taxon>Ovalentaria</taxon>
        <taxon>Atherinomorphae</taxon>
        <taxon>Cyprinodontiformes</taxon>
        <taxon>Goodeidae</taxon>
        <taxon>Ameca</taxon>
    </lineage>
</organism>
<gene>
    <name evidence="1" type="ORF">AMECASPLE_017979</name>
</gene>
<reference evidence="1 2" key="1">
    <citation type="submission" date="2021-06" db="EMBL/GenBank/DDBJ databases">
        <authorList>
            <person name="Palmer J.M."/>
        </authorList>
    </citation>
    <scope>NUCLEOTIDE SEQUENCE [LARGE SCALE GENOMIC DNA]</scope>
    <source>
        <strain evidence="1 2">AS_MEX2019</strain>
        <tissue evidence="1">Muscle</tissue>
    </source>
</reference>
<dbReference type="Proteomes" id="UP001469553">
    <property type="component" value="Unassembled WGS sequence"/>
</dbReference>
<dbReference type="EMBL" id="JAHRIP010057803">
    <property type="protein sequence ID" value="MEQ2303539.1"/>
    <property type="molecule type" value="Genomic_DNA"/>
</dbReference>
<proteinExistence type="predicted"/>
<name>A0ABV0ZBD7_9TELE</name>